<dbReference type="PANTHER" id="PTHR44520:SF2">
    <property type="entry name" value="RESPONSE REGULATOR RCP1"/>
    <property type="match status" value="1"/>
</dbReference>
<proteinExistence type="predicted"/>
<evidence type="ECO:0000313" key="4">
    <source>
        <dbReference type="Proteomes" id="UP000253319"/>
    </source>
</evidence>
<organism evidence="3 4">
    <name type="scientific">Flavobacterium tibetense</name>
    <dbReference type="NCBI Taxonomy" id="2233533"/>
    <lineage>
        <taxon>Bacteria</taxon>
        <taxon>Pseudomonadati</taxon>
        <taxon>Bacteroidota</taxon>
        <taxon>Flavobacteriia</taxon>
        <taxon>Flavobacteriales</taxon>
        <taxon>Flavobacteriaceae</taxon>
        <taxon>Flavobacterium</taxon>
    </lineage>
</organism>
<dbReference type="SUPFAM" id="SSF52172">
    <property type="entry name" value="CheY-like"/>
    <property type="match status" value="1"/>
</dbReference>
<dbReference type="AlphaFoldDB" id="A0A365P025"/>
<dbReference type="Pfam" id="PF00072">
    <property type="entry name" value="Response_reg"/>
    <property type="match status" value="1"/>
</dbReference>
<feature type="domain" description="Response regulatory" evidence="2">
    <location>
        <begin position="7"/>
        <end position="129"/>
    </location>
</feature>
<dbReference type="Gene3D" id="3.40.50.2300">
    <property type="match status" value="1"/>
</dbReference>
<feature type="modified residue" description="4-aspartylphosphate" evidence="1">
    <location>
        <position position="64"/>
    </location>
</feature>
<gene>
    <name evidence="3" type="ORF">DPN68_10835</name>
</gene>
<dbReference type="PANTHER" id="PTHR44520">
    <property type="entry name" value="RESPONSE REGULATOR RCP1-RELATED"/>
    <property type="match status" value="1"/>
</dbReference>
<dbReference type="SMART" id="SM00448">
    <property type="entry name" value="REC"/>
    <property type="match status" value="1"/>
</dbReference>
<keyword evidence="1" id="KW-0597">Phosphoprotein</keyword>
<evidence type="ECO:0000259" key="2">
    <source>
        <dbReference type="PROSITE" id="PS50110"/>
    </source>
</evidence>
<accession>A0A365P025</accession>
<evidence type="ECO:0000313" key="3">
    <source>
        <dbReference type="EMBL" id="RBA27683.1"/>
    </source>
</evidence>
<dbReference type="EMBL" id="QLST01000014">
    <property type="protein sequence ID" value="RBA27683.1"/>
    <property type="molecule type" value="Genomic_DNA"/>
</dbReference>
<dbReference type="Proteomes" id="UP000253319">
    <property type="component" value="Unassembled WGS sequence"/>
</dbReference>
<name>A0A365P025_9FLAO</name>
<dbReference type="OrthoDB" id="673128at2"/>
<dbReference type="PROSITE" id="PS50110">
    <property type="entry name" value="RESPONSE_REGULATORY"/>
    <property type="match status" value="1"/>
</dbReference>
<comment type="caution">
    <text evidence="3">The sequence shown here is derived from an EMBL/GenBank/DDBJ whole genome shotgun (WGS) entry which is preliminary data.</text>
</comment>
<dbReference type="InterPro" id="IPR052893">
    <property type="entry name" value="TCS_response_regulator"/>
</dbReference>
<sequence length="129" mass="14918">MNPKFKKIMIVDDNEFDSYITTRLIQNSNLASEVIEFNSAKLALEFLAENQNNTKMLPDVILLDIYMPLMDGFEFIEKFKQLSPEANSYCTICVVSTTVNDYYIHKAKIDENIRFTSKPITTEFLSNLN</sequence>
<dbReference type="InterPro" id="IPR011006">
    <property type="entry name" value="CheY-like_superfamily"/>
</dbReference>
<keyword evidence="4" id="KW-1185">Reference proteome</keyword>
<dbReference type="InterPro" id="IPR001789">
    <property type="entry name" value="Sig_transdc_resp-reg_receiver"/>
</dbReference>
<evidence type="ECO:0000256" key="1">
    <source>
        <dbReference type="PROSITE-ProRule" id="PRU00169"/>
    </source>
</evidence>
<reference evidence="3 4" key="1">
    <citation type="submission" date="2018-06" db="EMBL/GenBank/DDBJ databases">
        <title>Flavobacterium tibetense sp. nov., isolated from a wetland YonghuCo on Tibetan Plateau.</title>
        <authorList>
            <person name="Xing P."/>
            <person name="Phurbu D."/>
            <person name="Lu H."/>
        </authorList>
    </citation>
    <scope>NUCLEOTIDE SEQUENCE [LARGE SCALE GENOMIC DNA]</scope>
    <source>
        <strain evidence="3 4">YH5</strain>
    </source>
</reference>
<dbReference type="RefSeq" id="WP_113989672.1">
    <property type="nucleotide sequence ID" value="NZ_QLST01000014.1"/>
</dbReference>
<protein>
    <submittedName>
        <fullName evidence="3">Response regulator</fullName>
    </submittedName>
</protein>
<dbReference type="GO" id="GO:0000160">
    <property type="term" value="P:phosphorelay signal transduction system"/>
    <property type="evidence" value="ECO:0007669"/>
    <property type="project" value="InterPro"/>
</dbReference>